<feature type="domain" description="Baseplate J-like central" evidence="2">
    <location>
        <begin position="181"/>
        <end position="261"/>
    </location>
</feature>
<comment type="similarity">
    <text evidence="1">Belongs to the Mu gp47/PBSX XkdT family.</text>
</comment>
<dbReference type="Pfam" id="PF26078">
    <property type="entry name" value="Baseplate_J_M"/>
    <property type="match status" value="1"/>
</dbReference>
<accession>A0A0Q3QIV2</accession>
<evidence type="ECO:0000313" key="4">
    <source>
        <dbReference type="EMBL" id="KQL17689.1"/>
    </source>
</evidence>
<dbReference type="InterPro" id="IPR058531">
    <property type="entry name" value="Baseplate_J_M"/>
</dbReference>
<dbReference type="PANTHER" id="PTHR37829:SF3">
    <property type="entry name" value="PROTEIN JAYE-RELATED"/>
    <property type="match status" value="1"/>
</dbReference>
<organism evidence="4 5">
    <name type="scientific">Cytobacillus solani</name>
    <dbReference type="NCBI Taxonomy" id="1637975"/>
    <lineage>
        <taxon>Bacteria</taxon>
        <taxon>Bacillati</taxon>
        <taxon>Bacillota</taxon>
        <taxon>Bacilli</taxon>
        <taxon>Bacillales</taxon>
        <taxon>Bacillaceae</taxon>
        <taxon>Cytobacillus</taxon>
    </lineage>
</organism>
<gene>
    <name evidence="4" type="ORF">AN957_03060</name>
</gene>
<dbReference type="AlphaFoldDB" id="A0A0Q3QIV2"/>
<feature type="domain" description="Baseplate J-like C-terminal" evidence="3">
    <location>
        <begin position="267"/>
        <end position="359"/>
    </location>
</feature>
<evidence type="ECO:0000259" key="3">
    <source>
        <dbReference type="Pfam" id="PF26079"/>
    </source>
</evidence>
<protein>
    <submittedName>
        <fullName evidence="4">Phage tail protein</fullName>
    </submittedName>
</protein>
<comment type="caution">
    <text evidence="4">The sequence shown here is derived from an EMBL/GenBank/DDBJ whole genome shotgun (WGS) entry which is preliminary data.</text>
</comment>
<evidence type="ECO:0000259" key="2">
    <source>
        <dbReference type="Pfam" id="PF26078"/>
    </source>
</evidence>
<evidence type="ECO:0000313" key="5">
    <source>
        <dbReference type="Proteomes" id="UP000050996"/>
    </source>
</evidence>
<dbReference type="Proteomes" id="UP000050996">
    <property type="component" value="Unassembled WGS sequence"/>
</dbReference>
<dbReference type="InterPro" id="IPR052399">
    <property type="entry name" value="Phage_Baseplate_Assmbl_Protein"/>
</dbReference>
<dbReference type="InterPro" id="IPR058530">
    <property type="entry name" value="Baseplate_J-like_C"/>
</dbReference>
<keyword evidence="5" id="KW-1185">Reference proteome</keyword>
<reference evidence="4 5" key="1">
    <citation type="submission" date="2015-09" db="EMBL/GenBank/DDBJ databases">
        <title>Genome sequencing project for genomic taxonomy and phylogenomics of Bacillus-like bacteria.</title>
        <authorList>
            <person name="Liu B."/>
            <person name="Wang J."/>
            <person name="Zhu Y."/>
            <person name="Liu G."/>
            <person name="Chen Q."/>
            <person name="Chen Z."/>
            <person name="Lan J."/>
            <person name="Che J."/>
            <person name="Ge C."/>
            <person name="Shi H."/>
            <person name="Pan Z."/>
            <person name="Liu X."/>
        </authorList>
    </citation>
    <scope>NUCLEOTIDE SEQUENCE [LARGE SCALE GENOMIC DNA]</scope>
    <source>
        <strain evidence="4 5">FJAT-18043</strain>
    </source>
</reference>
<dbReference type="EMBL" id="LJIX01000006">
    <property type="protein sequence ID" value="KQL17689.1"/>
    <property type="molecule type" value="Genomic_DNA"/>
</dbReference>
<dbReference type="STRING" id="1637975.AN957_03060"/>
<dbReference type="RefSeq" id="WP_056682208.1">
    <property type="nucleotide sequence ID" value="NZ_LJIX01000006.1"/>
</dbReference>
<proteinExistence type="inferred from homology"/>
<name>A0A0Q3QIV2_9BACI</name>
<sequence>MTEPLNLDTTYEDLMAQKLAGVDPSLDTREGTSLIYNATAANSIEIIQMLFTLKNQIDLVFADTAPREYLIRRATERGMKPYEATNARLKGVFNIDVPIGSRFSLDELNYVVIEKVEFGKFVVECETSGSIGNLFLGPIIPIEYIDGLTSAELTDVLIPGEDEEDTEAFRTRYFNSFDSTAFGGNRKDYKDKVSALQGVGGVRVYRAWNGGGTVKLVIINSQYDKPSQALVDSVQEAVDPLSEQEEGVGIAPIDHIVTVFPVGETSIDVTLNITYQDGWTWPDIESNVFQTIDNYFNELAKEWAESDDDYTGVVVRISQIETRLLGVDGVLDIANTMLNGAQSNIALDQESIPKRGVVSG</sequence>
<evidence type="ECO:0000256" key="1">
    <source>
        <dbReference type="ARBA" id="ARBA00038087"/>
    </source>
</evidence>
<dbReference type="PATRIC" id="fig|1637975.4.peg.275"/>
<dbReference type="Pfam" id="PF26079">
    <property type="entry name" value="Baseplate_J_C"/>
    <property type="match status" value="1"/>
</dbReference>
<dbReference type="PANTHER" id="PTHR37829">
    <property type="entry name" value="PHAGE-LIKE ELEMENT PBSX PROTEIN XKDT"/>
    <property type="match status" value="1"/>
</dbReference>